<name>A0A9X3XKC2_9CLOT</name>
<evidence type="ECO:0000313" key="1">
    <source>
        <dbReference type="EMBL" id="MDC4239906.1"/>
    </source>
</evidence>
<dbReference type="Proteomes" id="UP001141183">
    <property type="component" value="Unassembled WGS sequence"/>
</dbReference>
<dbReference type="AlphaFoldDB" id="A0A9X3XKC2"/>
<keyword evidence="2" id="KW-1185">Reference proteome</keyword>
<proteinExistence type="predicted"/>
<dbReference type="RefSeq" id="WP_195624585.1">
    <property type="nucleotide sequence ID" value="NZ_CAXSLY010000005.1"/>
</dbReference>
<evidence type="ECO:0000313" key="2">
    <source>
        <dbReference type="Proteomes" id="UP001141183"/>
    </source>
</evidence>
<gene>
    <name evidence="1" type="ORF">NE398_06975</name>
</gene>
<protein>
    <recommendedName>
        <fullName evidence="3">GIY-YIG domain-containing protein</fullName>
    </recommendedName>
</protein>
<dbReference type="InterPro" id="IPR035901">
    <property type="entry name" value="GIY-YIG_endonuc_sf"/>
</dbReference>
<dbReference type="Gene3D" id="3.40.1440.10">
    <property type="entry name" value="GIY-YIG endonuclease"/>
    <property type="match status" value="1"/>
</dbReference>
<evidence type="ECO:0008006" key="3">
    <source>
        <dbReference type="Google" id="ProtNLM"/>
    </source>
</evidence>
<organism evidence="1 2">
    <name type="scientific">Clostridium tertium</name>
    <dbReference type="NCBI Taxonomy" id="1559"/>
    <lineage>
        <taxon>Bacteria</taxon>
        <taxon>Bacillati</taxon>
        <taxon>Bacillota</taxon>
        <taxon>Clostridia</taxon>
        <taxon>Eubacteriales</taxon>
        <taxon>Clostridiaceae</taxon>
        <taxon>Clostridium</taxon>
    </lineage>
</organism>
<sequence>MRNTNSSLKWLHKKTNIFLDERIEDTNHPIRGIYGIFIKDENKKDKNERCVYVGRSKSIYGRMFESNKGHVAMMREKKHFIPELNEASDDENIKVFIKILEEVRLEFDNYYKDMQRLASAENYYINKYQSINQCLNQVPEGTNTTKEDWKSMKYKNYNQ</sequence>
<comment type="caution">
    <text evidence="1">The sequence shown here is derived from an EMBL/GenBank/DDBJ whole genome shotgun (WGS) entry which is preliminary data.</text>
</comment>
<reference evidence="1" key="1">
    <citation type="submission" date="2022-05" db="EMBL/GenBank/DDBJ databases">
        <title>Draft genome sequence of Clostridium tertium strain CP3 isolated from Peru.</title>
        <authorList>
            <person name="Hurtado R."/>
            <person name="Lima L."/>
            <person name="Sousa T."/>
            <person name="Jaiswal A.K."/>
            <person name="Tiwari S."/>
            <person name="Maturrano L."/>
            <person name="Brenig B."/>
            <person name="Azevedo V."/>
        </authorList>
    </citation>
    <scope>NUCLEOTIDE SEQUENCE</scope>
    <source>
        <strain evidence="1">CP3</strain>
    </source>
</reference>
<dbReference type="EMBL" id="JAMRYU010000006">
    <property type="protein sequence ID" value="MDC4239906.1"/>
    <property type="molecule type" value="Genomic_DNA"/>
</dbReference>
<accession>A0A9X3XKC2</accession>